<dbReference type="STRING" id="137265.SAMN05421684_0013"/>
<sequence length="316" mass="33649">MPQAVVVSAPARLHIGLLDVGHATSRTFGGIGLMITDPSTQVRVEPADATWVSGADVRPETRELIRQRLGDLMADIGLPPVRVEIISCPPEHVGFGSKTSLVLSSLIAAARLFGVTVPDDAIQSYSRRGGASGTGIHGFFSGGLIADAGRLGRHPLRPSAQQRPASIPTVVRRVDIPPSWEVSLFLPAGRRMFGSAEAAFFDQVTPIPRMEVLEQIALTYQDILPAVIDADIDSFGRAIDRFSQLGLKAREIAAQPSALRDLIARLRDHVPCVGMSSMGPVVYAISDGPLDDSALAEVGVKLFNRAKGSNEGYTVS</sequence>
<dbReference type="NCBIfam" id="TIGR00144">
    <property type="entry name" value="beta_RFAP_syn"/>
    <property type="match status" value="1"/>
</dbReference>
<dbReference type="InterPro" id="IPR006204">
    <property type="entry name" value="GHMP_kinase_N_dom"/>
</dbReference>
<dbReference type="SUPFAM" id="SSF54211">
    <property type="entry name" value="Ribosomal protein S5 domain 2-like"/>
    <property type="match status" value="1"/>
</dbReference>
<evidence type="ECO:0000313" key="3">
    <source>
        <dbReference type="EMBL" id="SDZ67984.1"/>
    </source>
</evidence>
<evidence type="ECO:0000313" key="4">
    <source>
        <dbReference type="Proteomes" id="UP000199632"/>
    </source>
</evidence>
<evidence type="ECO:0000259" key="2">
    <source>
        <dbReference type="Pfam" id="PF00288"/>
    </source>
</evidence>
<dbReference type="InterPro" id="IPR004422">
    <property type="entry name" value="RFAP_synthase"/>
</dbReference>
<dbReference type="GO" id="GO:0016301">
    <property type="term" value="F:kinase activity"/>
    <property type="evidence" value="ECO:0007669"/>
    <property type="project" value="UniProtKB-KW"/>
</dbReference>
<dbReference type="GO" id="GO:0005524">
    <property type="term" value="F:ATP binding"/>
    <property type="evidence" value="ECO:0007669"/>
    <property type="project" value="InterPro"/>
</dbReference>
<protein>
    <submittedName>
        <fullName evidence="3">Beta-ribofuranosylaminobenzene 5'-phosphate synthase</fullName>
    </submittedName>
</protein>
<keyword evidence="1" id="KW-0808">Transferase</keyword>
<dbReference type="PIRSF" id="PIRSF004884">
    <property type="entry name" value="Sugar_kin_arch"/>
    <property type="match status" value="1"/>
</dbReference>
<dbReference type="InterPro" id="IPR020568">
    <property type="entry name" value="Ribosomal_Su5_D2-typ_SF"/>
</dbReference>
<evidence type="ECO:0000256" key="1">
    <source>
        <dbReference type="ARBA" id="ARBA00022777"/>
    </source>
</evidence>
<organism evidence="3 4">
    <name type="scientific">Asanoa ishikariensis</name>
    <dbReference type="NCBI Taxonomy" id="137265"/>
    <lineage>
        <taxon>Bacteria</taxon>
        <taxon>Bacillati</taxon>
        <taxon>Actinomycetota</taxon>
        <taxon>Actinomycetes</taxon>
        <taxon>Micromonosporales</taxon>
        <taxon>Micromonosporaceae</taxon>
        <taxon>Asanoa</taxon>
    </lineage>
</organism>
<accession>A0A1H3UZZ5</accession>
<gene>
    <name evidence="3" type="ORF">SAMN05421684_0013</name>
</gene>
<dbReference type="Pfam" id="PF00288">
    <property type="entry name" value="GHMP_kinases_N"/>
    <property type="match status" value="1"/>
</dbReference>
<dbReference type="AlphaFoldDB" id="A0A1H3UZZ5"/>
<reference evidence="4" key="1">
    <citation type="submission" date="2016-10" db="EMBL/GenBank/DDBJ databases">
        <authorList>
            <person name="Varghese N."/>
            <person name="Submissions S."/>
        </authorList>
    </citation>
    <scope>NUCLEOTIDE SEQUENCE [LARGE SCALE GENOMIC DNA]</scope>
    <source>
        <strain evidence="4">DSM 44718</strain>
    </source>
</reference>
<dbReference type="Proteomes" id="UP000199632">
    <property type="component" value="Unassembled WGS sequence"/>
</dbReference>
<name>A0A1H3UZZ5_9ACTN</name>
<dbReference type="RefSeq" id="WP_090805214.1">
    <property type="nucleotide sequence ID" value="NZ_BOND01000024.1"/>
</dbReference>
<keyword evidence="4" id="KW-1185">Reference proteome</keyword>
<proteinExistence type="predicted"/>
<dbReference type="EMBL" id="FNQB01000010">
    <property type="protein sequence ID" value="SDZ67984.1"/>
    <property type="molecule type" value="Genomic_DNA"/>
</dbReference>
<feature type="domain" description="GHMP kinase N-terminal" evidence="2">
    <location>
        <begin position="72"/>
        <end position="131"/>
    </location>
</feature>
<dbReference type="OrthoDB" id="1492801at2"/>
<keyword evidence="1" id="KW-0418">Kinase</keyword>